<evidence type="ECO:0008006" key="4">
    <source>
        <dbReference type="Google" id="ProtNLM"/>
    </source>
</evidence>
<evidence type="ECO:0000256" key="1">
    <source>
        <dbReference type="SAM" id="SignalP"/>
    </source>
</evidence>
<dbReference type="EMBL" id="WNDS01000002">
    <property type="protein sequence ID" value="KAF1016361.1"/>
    <property type="molecule type" value="Genomic_DNA"/>
</dbReference>
<organism evidence="2 3">
    <name type="scientific">Stenotrophomonas maltophilia</name>
    <name type="common">Pseudomonas maltophilia</name>
    <name type="synonym">Xanthomonas maltophilia</name>
    <dbReference type="NCBI Taxonomy" id="40324"/>
    <lineage>
        <taxon>Bacteria</taxon>
        <taxon>Pseudomonadati</taxon>
        <taxon>Pseudomonadota</taxon>
        <taxon>Gammaproteobacteria</taxon>
        <taxon>Lysobacterales</taxon>
        <taxon>Lysobacteraceae</taxon>
        <taxon>Stenotrophomonas</taxon>
        <taxon>Stenotrophomonas maltophilia group</taxon>
    </lineage>
</organism>
<feature type="chain" id="PRO_5030970768" description="Lipoprotein" evidence="1">
    <location>
        <begin position="21"/>
        <end position="66"/>
    </location>
</feature>
<reference evidence="3" key="1">
    <citation type="journal article" date="2020" name="MBio">
        <title>Horizontal gene transfer to a defensive symbiont with a reduced genome amongst a multipartite beetle microbiome.</title>
        <authorList>
            <person name="Waterworth S.C."/>
            <person name="Florez L.V."/>
            <person name="Rees E.R."/>
            <person name="Hertweck C."/>
            <person name="Kaltenpoth M."/>
            <person name="Kwan J.C."/>
        </authorList>
    </citation>
    <scope>NUCLEOTIDE SEQUENCE [LARGE SCALE GENOMIC DNA]</scope>
</reference>
<comment type="caution">
    <text evidence="2">The sequence shown here is derived from an EMBL/GenBank/DDBJ whole genome shotgun (WGS) entry which is preliminary data.</text>
</comment>
<dbReference type="AlphaFoldDB" id="A0A7V8JMU0"/>
<proteinExistence type="predicted"/>
<dbReference type="Proteomes" id="UP000487117">
    <property type="component" value="Unassembled WGS sequence"/>
</dbReference>
<dbReference type="PROSITE" id="PS51257">
    <property type="entry name" value="PROKAR_LIPOPROTEIN"/>
    <property type="match status" value="1"/>
</dbReference>
<evidence type="ECO:0000313" key="3">
    <source>
        <dbReference type="Proteomes" id="UP000487117"/>
    </source>
</evidence>
<sequence>MPCHRRTLPLLLLLATAATGCSSTRGEQVPAGETAECATYRSMMTAPMEPTAMKQLRDACNASNRR</sequence>
<name>A0A7V8JMU0_STEMA</name>
<feature type="signal peptide" evidence="1">
    <location>
        <begin position="1"/>
        <end position="20"/>
    </location>
</feature>
<gene>
    <name evidence="2" type="ORF">GAK31_01856</name>
</gene>
<evidence type="ECO:0000313" key="2">
    <source>
        <dbReference type="EMBL" id="KAF1016361.1"/>
    </source>
</evidence>
<accession>A0A7V8JMU0</accession>
<protein>
    <recommendedName>
        <fullName evidence="4">Lipoprotein</fullName>
    </recommendedName>
</protein>
<keyword evidence="1" id="KW-0732">Signal</keyword>